<dbReference type="OrthoDB" id="243665at2759"/>
<sequence>MRRSQCWTLSSVQLAIHYCRHQGSSSSGSGSGSGSSSTNKNNTNSGKASNNMDNKNNENVAARRLVNSLGFELENMEHLLQSFATGEKFTPVVSRKKNTFSPSRLVNACMTHPQLSPLFEKVSLACGAVFTSPPHERGKETTGITEWKNEKLHSLLHRCALRVEKDVQIKDMEHLSEMQLQLSAMTVLASALRKFMQELHREGKRRSHNCKAGDEDGVKKIQQWRYEAIKALVEAFASLENFFCNLLTKNFNRINNDDSNAVERRVICFSLASLVPAFLSVADELQFHISRPTVKMVVSKEELLLLEGQITNCISSLLQVINSSFEKTLEGRVEFTETDVHEKSLVSVISAIDGILETMNNLRFAASEPQSSAATAAASSAISIFPSLIIWLLQTVTSLSVVISPQLERDFISCIQQLWERIAPPLERRSSDCVMTHRTVHASLNIRYARCQSEEPDSGANLLIAPTPAKAIFLLEWLRRATEKFTLWQLDRGSAPASMAVPYAVLCRTVLGMEVEVYFLACRQSGRTWTIPLDLDGSDSHTNIRDGDRNGDNSDGDPLGWKSVLAAAAAVRVAAGGLVDAYVRALAAHGGPPAARFRDAVAGALLPLPRRHFLDAGGAALLPRALRALVALAHATAQTDPPDPRRICGVPLPNAIDIAFFLTLLQNRRHTSTVGVGPAEEAAASEIDDTAVRAYVRDVLQALDHNTAKQLWHLRATKVQKCFTGTDVNSETSDERRQRRQAQSVLSVVHAHVMHPSFLWMPLQQLQEVVFMLAQNRELIEETQARLKSTQVETSGPLITPLAGNGGSDDDRTDGDAAYSQILSKDDVPRHFERALGYLSLRLFVVSNVLRYYSHVLKRQERPARSPLEESKSESTRRERRLWAKSMSITLRDNYPGMAAEVEGLFPSKIKHRKRGNLRVLARMQTTIQMAVRHSLLFHVKKRRKLRRLKRVNQGKIAADCNIGESAMENSALCKNELPSIPQESEKTTVIIIHLQRTEANTPLGFSLYGDRALIRRITSTEKENYTRTRASDTPFASALQVAGVVDPSTVVGWRILQVDGHDVQNSKNVIALVRGKCEFTMVLSPT</sequence>
<dbReference type="AlphaFoldDB" id="A0A1X0NUR8"/>
<feature type="region of interest" description="Disordered" evidence="1">
    <location>
        <begin position="23"/>
        <end position="56"/>
    </location>
</feature>
<proteinExistence type="predicted"/>
<dbReference type="RefSeq" id="XP_028882354.1">
    <property type="nucleotide sequence ID" value="XM_029026239.1"/>
</dbReference>
<name>A0A1X0NUR8_9TRYP</name>
<dbReference type="GeneID" id="39986019"/>
<organism evidence="2 3">
    <name type="scientific">Trypanosoma theileri</name>
    <dbReference type="NCBI Taxonomy" id="67003"/>
    <lineage>
        <taxon>Eukaryota</taxon>
        <taxon>Discoba</taxon>
        <taxon>Euglenozoa</taxon>
        <taxon>Kinetoplastea</taxon>
        <taxon>Metakinetoplastina</taxon>
        <taxon>Trypanosomatida</taxon>
        <taxon>Trypanosomatidae</taxon>
        <taxon>Trypanosoma</taxon>
    </lineage>
</organism>
<comment type="caution">
    <text evidence="2">The sequence shown here is derived from an EMBL/GenBank/DDBJ whole genome shotgun (WGS) entry which is preliminary data.</text>
</comment>
<evidence type="ECO:0008006" key="4">
    <source>
        <dbReference type="Google" id="ProtNLM"/>
    </source>
</evidence>
<accession>A0A1X0NUR8</accession>
<protein>
    <recommendedName>
        <fullName evidence="4">PDZ domain-containing protein</fullName>
    </recommendedName>
</protein>
<evidence type="ECO:0000256" key="1">
    <source>
        <dbReference type="SAM" id="MobiDB-lite"/>
    </source>
</evidence>
<dbReference type="Proteomes" id="UP000192257">
    <property type="component" value="Unassembled WGS sequence"/>
</dbReference>
<dbReference type="EMBL" id="NBCO01000017">
    <property type="protein sequence ID" value="ORC88288.1"/>
    <property type="molecule type" value="Genomic_DNA"/>
</dbReference>
<feature type="compositionally biased region" description="Low complexity" evidence="1">
    <location>
        <begin position="23"/>
        <end position="51"/>
    </location>
</feature>
<reference evidence="2 3" key="1">
    <citation type="submission" date="2017-03" db="EMBL/GenBank/DDBJ databases">
        <title>An alternative strategy for trypanosome survival in the mammalian bloodstream revealed through genome and transcriptome analysis of the ubiquitous bovine parasite Trypanosoma (Megatrypanum) theileri.</title>
        <authorList>
            <person name="Kelly S."/>
            <person name="Ivens A."/>
            <person name="Mott A."/>
            <person name="O'Neill E."/>
            <person name="Emms D."/>
            <person name="Macleod O."/>
            <person name="Voorheis P."/>
            <person name="Matthews J."/>
            <person name="Matthews K."/>
            <person name="Carrington M."/>
        </authorList>
    </citation>
    <scope>NUCLEOTIDE SEQUENCE [LARGE SCALE GENOMIC DNA]</scope>
    <source>
        <strain evidence="2">Edinburgh</strain>
    </source>
</reference>
<evidence type="ECO:0000313" key="3">
    <source>
        <dbReference type="Proteomes" id="UP000192257"/>
    </source>
</evidence>
<evidence type="ECO:0000313" key="2">
    <source>
        <dbReference type="EMBL" id="ORC88288.1"/>
    </source>
</evidence>
<dbReference type="VEuPathDB" id="TriTrypDB:TM35_000171600"/>
<gene>
    <name evidence="2" type="ORF">TM35_000171600</name>
</gene>
<keyword evidence="3" id="KW-1185">Reference proteome</keyword>